<evidence type="ECO:0000313" key="1">
    <source>
        <dbReference type="EMBL" id="KAF6304023.1"/>
    </source>
</evidence>
<gene>
    <name evidence="1" type="ORF">mMyoMyo1_009002</name>
</gene>
<sequence length="141" mass="15860">MDKGLLLQAHDLLSLCTCSKQAYHRNGKLGSAVAWEIRLKSSLNCCMAIFKILTMGSARGTTNQNRLRLNNQYGHSNTNQLEIISNDYSLINKPKGLPRLLKLTWDLNVKSSVLNRKKKKMPFRNIGQVKKGHKGNLPGEL</sequence>
<dbReference type="Proteomes" id="UP000527355">
    <property type="component" value="Unassembled WGS sequence"/>
</dbReference>
<accession>A0A7J7TTT5</accession>
<name>A0A7J7TTT5_MYOMY</name>
<organism evidence="1 2">
    <name type="scientific">Myotis myotis</name>
    <name type="common">Greater mouse-eared bat</name>
    <name type="synonym">Vespertilio myotis</name>
    <dbReference type="NCBI Taxonomy" id="51298"/>
    <lineage>
        <taxon>Eukaryota</taxon>
        <taxon>Metazoa</taxon>
        <taxon>Chordata</taxon>
        <taxon>Craniata</taxon>
        <taxon>Vertebrata</taxon>
        <taxon>Euteleostomi</taxon>
        <taxon>Mammalia</taxon>
        <taxon>Eutheria</taxon>
        <taxon>Laurasiatheria</taxon>
        <taxon>Chiroptera</taxon>
        <taxon>Yangochiroptera</taxon>
        <taxon>Vespertilionidae</taxon>
        <taxon>Myotis</taxon>
    </lineage>
</organism>
<evidence type="ECO:0000313" key="2">
    <source>
        <dbReference type="Proteomes" id="UP000527355"/>
    </source>
</evidence>
<dbReference type="AlphaFoldDB" id="A0A7J7TTT5"/>
<keyword evidence="2" id="KW-1185">Reference proteome</keyword>
<reference evidence="1 2" key="1">
    <citation type="journal article" date="2020" name="Nature">
        <title>Six reference-quality genomes reveal evolution of bat adaptations.</title>
        <authorList>
            <person name="Jebb D."/>
            <person name="Huang Z."/>
            <person name="Pippel M."/>
            <person name="Hughes G.M."/>
            <person name="Lavrichenko K."/>
            <person name="Devanna P."/>
            <person name="Winkler S."/>
            <person name="Jermiin L.S."/>
            <person name="Skirmuntt E.C."/>
            <person name="Katzourakis A."/>
            <person name="Burkitt-Gray L."/>
            <person name="Ray D.A."/>
            <person name="Sullivan K.A.M."/>
            <person name="Roscito J.G."/>
            <person name="Kirilenko B.M."/>
            <person name="Davalos L.M."/>
            <person name="Corthals A.P."/>
            <person name="Power M.L."/>
            <person name="Jones G."/>
            <person name="Ransome R.D."/>
            <person name="Dechmann D.K.N."/>
            <person name="Locatelli A.G."/>
            <person name="Puechmaille S.J."/>
            <person name="Fedrigo O."/>
            <person name="Jarvis E.D."/>
            <person name="Hiller M."/>
            <person name="Vernes S.C."/>
            <person name="Myers E.W."/>
            <person name="Teeling E.C."/>
        </authorList>
    </citation>
    <scope>NUCLEOTIDE SEQUENCE [LARGE SCALE GENOMIC DNA]</scope>
    <source>
        <strain evidence="1">MMyoMyo1</strain>
        <tissue evidence="1">Flight muscle</tissue>
    </source>
</reference>
<dbReference type="EMBL" id="JABWUV010000015">
    <property type="protein sequence ID" value="KAF6304023.1"/>
    <property type="molecule type" value="Genomic_DNA"/>
</dbReference>
<proteinExistence type="predicted"/>
<comment type="caution">
    <text evidence="1">The sequence shown here is derived from an EMBL/GenBank/DDBJ whole genome shotgun (WGS) entry which is preliminary data.</text>
</comment>
<protein>
    <submittedName>
        <fullName evidence="1">Uncharacterized protein</fullName>
    </submittedName>
</protein>